<accession>A0A1H4D811</accession>
<keyword evidence="1" id="KW-1133">Transmembrane helix</keyword>
<dbReference type="Proteomes" id="UP000199397">
    <property type="component" value="Unassembled WGS sequence"/>
</dbReference>
<feature type="transmembrane region" description="Helical" evidence="1">
    <location>
        <begin position="42"/>
        <end position="63"/>
    </location>
</feature>
<dbReference type="AlphaFoldDB" id="A0A1H4D811"/>
<sequence length="68" mass="7898">MQDISNWYDVKLPDYSVIRQFFIEILDKSNYSSILRELMGTFPILTMHGDSLSGVCLFSVLLMNHIKL</sequence>
<dbReference type="EMBL" id="FNQP01000011">
    <property type="protein sequence ID" value="SEA68787.1"/>
    <property type="molecule type" value="Genomic_DNA"/>
</dbReference>
<dbReference type="STRING" id="525918.SAMN05660964_02192"/>
<gene>
    <name evidence="2" type="ORF">SAMN05660964_02192</name>
</gene>
<protein>
    <submittedName>
        <fullName evidence="2">Uncharacterized protein</fullName>
    </submittedName>
</protein>
<keyword evidence="3" id="KW-1185">Reference proteome</keyword>
<evidence type="ECO:0000313" key="2">
    <source>
        <dbReference type="EMBL" id="SEA68787.1"/>
    </source>
</evidence>
<keyword evidence="1" id="KW-0472">Membrane</keyword>
<organism evidence="2 3">
    <name type="scientific">Thiothrix caldifontis</name>
    <dbReference type="NCBI Taxonomy" id="525918"/>
    <lineage>
        <taxon>Bacteria</taxon>
        <taxon>Pseudomonadati</taxon>
        <taxon>Pseudomonadota</taxon>
        <taxon>Gammaproteobacteria</taxon>
        <taxon>Thiotrichales</taxon>
        <taxon>Thiotrichaceae</taxon>
        <taxon>Thiothrix</taxon>
    </lineage>
</organism>
<reference evidence="2 3" key="1">
    <citation type="submission" date="2016-10" db="EMBL/GenBank/DDBJ databases">
        <authorList>
            <person name="de Groot N.N."/>
        </authorList>
    </citation>
    <scope>NUCLEOTIDE SEQUENCE [LARGE SCALE GENOMIC DNA]</scope>
    <source>
        <strain evidence="2 3">DSM 21228</strain>
    </source>
</reference>
<proteinExistence type="predicted"/>
<evidence type="ECO:0000256" key="1">
    <source>
        <dbReference type="SAM" id="Phobius"/>
    </source>
</evidence>
<keyword evidence="1" id="KW-0812">Transmembrane</keyword>
<name>A0A1H4D811_9GAMM</name>
<evidence type="ECO:0000313" key="3">
    <source>
        <dbReference type="Proteomes" id="UP000199397"/>
    </source>
</evidence>